<evidence type="ECO:0000313" key="1">
    <source>
        <dbReference type="Proteomes" id="UP000887540"/>
    </source>
</evidence>
<dbReference type="GO" id="GO:0016491">
    <property type="term" value="F:oxidoreductase activity"/>
    <property type="evidence" value="ECO:0007669"/>
    <property type="project" value="TreeGrafter"/>
</dbReference>
<dbReference type="PANTHER" id="PTHR43313:SF1">
    <property type="entry name" value="3BETA-HYDROXYSTEROID DEHYDROGENASE DHS-16"/>
    <property type="match status" value="1"/>
</dbReference>
<keyword evidence="1" id="KW-1185">Reference proteome</keyword>
<dbReference type="PANTHER" id="PTHR43313">
    <property type="entry name" value="SHORT-CHAIN DEHYDROGENASE/REDUCTASE FAMILY 9C"/>
    <property type="match status" value="1"/>
</dbReference>
<dbReference type="GO" id="GO:0008202">
    <property type="term" value="P:steroid metabolic process"/>
    <property type="evidence" value="ECO:0007669"/>
    <property type="project" value="TreeGrafter"/>
</dbReference>
<protein>
    <submittedName>
        <fullName evidence="2">Uncharacterized protein</fullName>
    </submittedName>
</protein>
<dbReference type="Proteomes" id="UP000887540">
    <property type="component" value="Unplaced"/>
</dbReference>
<name>A0A914E7F6_9BILA</name>
<dbReference type="WBParaSite" id="ACRNAN_scaffold6098.g12914.t1">
    <property type="protein sequence ID" value="ACRNAN_scaffold6098.g12914.t1"/>
    <property type="gene ID" value="ACRNAN_scaffold6098.g12914"/>
</dbReference>
<proteinExistence type="predicted"/>
<dbReference type="AlphaFoldDB" id="A0A914E7F6"/>
<evidence type="ECO:0000313" key="2">
    <source>
        <dbReference type="WBParaSite" id="ACRNAN_scaffold6098.g12914.t1"/>
    </source>
</evidence>
<sequence length="111" mass="13058">MQLPNLTEVTWKATPKEIQEEYGDDFKNELLRTFRAEQDNIASNRLDYVTDAYYHAITAKYPRLRYYIGWDALFYYIPASNLPTGLQDWVIGLKHQLCDVLPAALRKEKNQ</sequence>
<accession>A0A914E7F6</accession>
<organism evidence="1 2">
    <name type="scientific">Acrobeloides nanus</name>
    <dbReference type="NCBI Taxonomy" id="290746"/>
    <lineage>
        <taxon>Eukaryota</taxon>
        <taxon>Metazoa</taxon>
        <taxon>Ecdysozoa</taxon>
        <taxon>Nematoda</taxon>
        <taxon>Chromadorea</taxon>
        <taxon>Rhabditida</taxon>
        <taxon>Tylenchina</taxon>
        <taxon>Cephalobomorpha</taxon>
        <taxon>Cephaloboidea</taxon>
        <taxon>Cephalobidae</taxon>
        <taxon>Acrobeloides</taxon>
    </lineage>
</organism>
<reference evidence="2" key="1">
    <citation type="submission" date="2022-11" db="UniProtKB">
        <authorList>
            <consortium name="WormBaseParasite"/>
        </authorList>
    </citation>
    <scope>IDENTIFICATION</scope>
</reference>